<feature type="transmembrane region" description="Helical" evidence="7">
    <location>
        <begin position="398"/>
        <end position="415"/>
    </location>
</feature>
<dbReference type="GO" id="GO:0005886">
    <property type="term" value="C:plasma membrane"/>
    <property type="evidence" value="ECO:0007669"/>
    <property type="project" value="TreeGrafter"/>
</dbReference>
<evidence type="ECO:0000256" key="7">
    <source>
        <dbReference type="SAM" id="Phobius"/>
    </source>
</evidence>
<feature type="transmembrane region" description="Helical" evidence="7">
    <location>
        <begin position="475"/>
        <end position="499"/>
    </location>
</feature>
<keyword evidence="10" id="KW-1185">Reference proteome</keyword>
<accession>A0A1I6HGC5</accession>
<protein>
    <submittedName>
        <fullName evidence="9">Di-and tricarboxylate transporter</fullName>
    </submittedName>
</protein>
<evidence type="ECO:0000256" key="6">
    <source>
        <dbReference type="ARBA" id="ARBA00023136"/>
    </source>
</evidence>
<dbReference type="EMBL" id="FOYU01000003">
    <property type="protein sequence ID" value="SFR53522.1"/>
    <property type="molecule type" value="Genomic_DNA"/>
</dbReference>
<gene>
    <name evidence="9" type="ORF">SAMN04488070_1755</name>
</gene>
<dbReference type="GO" id="GO:0006813">
    <property type="term" value="P:potassium ion transport"/>
    <property type="evidence" value="ECO:0007669"/>
    <property type="project" value="InterPro"/>
</dbReference>
<keyword evidence="6 7" id="KW-0472">Membrane</keyword>
<dbReference type="InterPro" id="IPR051679">
    <property type="entry name" value="DASS-Related_Transporters"/>
</dbReference>
<feature type="domain" description="RCK C-terminal" evidence="8">
    <location>
        <begin position="297"/>
        <end position="383"/>
    </location>
</feature>
<name>A0A1I6HGC5_9GAMM</name>
<dbReference type="PROSITE" id="PS51202">
    <property type="entry name" value="RCK_C"/>
    <property type="match status" value="2"/>
</dbReference>
<dbReference type="InterPro" id="IPR036721">
    <property type="entry name" value="RCK_C_sf"/>
</dbReference>
<evidence type="ECO:0000256" key="5">
    <source>
        <dbReference type="ARBA" id="ARBA00022989"/>
    </source>
</evidence>
<dbReference type="Proteomes" id="UP000199424">
    <property type="component" value="Unassembled WGS sequence"/>
</dbReference>
<organism evidence="9 10">
    <name type="scientific">Pseudidiomarina maritima</name>
    <dbReference type="NCBI Taxonomy" id="519453"/>
    <lineage>
        <taxon>Bacteria</taxon>
        <taxon>Pseudomonadati</taxon>
        <taxon>Pseudomonadota</taxon>
        <taxon>Gammaproteobacteria</taxon>
        <taxon>Alteromonadales</taxon>
        <taxon>Idiomarinaceae</taxon>
        <taxon>Pseudidiomarina</taxon>
    </lineage>
</organism>
<dbReference type="GO" id="GO:0008324">
    <property type="term" value="F:monoatomic cation transmembrane transporter activity"/>
    <property type="evidence" value="ECO:0007669"/>
    <property type="project" value="InterPro"/>
</dbReference>
<dbReference type="PANTHER" id="PTHR43652:SF2">
    <property type="entry name" value="BASIC AMINO ACID ANTIPORTER YFCC-RELATED"/>
    <property type="match status" value="1"/>
</dbReference>
<feature type="transmembrane region" description="Helical" evidence="7">
    <location>
        <begin position="27"/>
        <end position="44"/>
    </location>
</feature>
<dbReference type="Gene3D" id="3.30.70.1450">
    <property type="entry name" value="Regulator of K+ conductance, C-terminal domain"/>
    <property type="match status" value="2"/>
</dbReference>
<proteinExistence type="predicted"/>
<evidence type="ECO:0000256" key="1">
    <source>
        <dbReference type="ARBA" id="ARBA00004141"/>
    </source>
</evidence>
<dbReference type="RefSeq" id="WP_092857676.1">
    <property type="nucleotide sequence ID" value="NZ_FOYU01000003.1"/>
</dbReference>
<sequence>MVDQLLIGAIIIGALVLFVWDRWRYDLVAMFALLVAAALGLVPTNEVFAGFGNAAVITVAAVLVISHAMWRSGVVDALASLMKRVGDTAWIQMLALTSITAFCSAFISNTGTMAIMIPVALQLSRSGLGHASKVLMPMAFGSLLGGTVTMIGTPSNIIVADIRRESIGASFGIFDFTAVGVSLTVIGLGFMWLTSKWLVPKTNSRDSANSPYDMSSYMTELWVPQSASYVGQTLYELESRIKENFAVVAIKQDKTVMTAPPRYYRIKAEDVLIVEADTDTLQQIIDATGFELNAEEELADRFLISDEVQVVEGVVGPDSRLVGRSAADLRLRHRFGVNVLAVARQGQPVKPNLANIRFKPGDVLLLQGDAEILTDVFRRFGCFPLAQRSMRIGAGKKLFTPLAIFATAIMLSALGVLSVPVAFTAAAGAMVLANIIPLRELYENVDWPIVVLLGATIPLGGALERSGAAHTLADWALMVSSDAPAAVALTILLVVTLALSNIINNAAAAVLMAPIALNMATGLDVSVDPFLMVVAIGAALPFITPIGHQSNILVMGPGGYAFGDYWKLGLPLTIVLCVATVPLILWFWPLAA</sequence>
<keyword evidence="5 7" id="KW-1133">Transmembrane helix</keyword>
<evidence type="ECO:0000313" key="10">
    <source>
        <dbReference type="Proteomes" id="UP000199424"/>
    </source>
</evidence>
<comment type="subcellular location">
    <subcellularLocation>
        <location evidence="1">Membrane</location>
        <topology evidence="1">Multi-pass membrane protein</topology>
    </subcellularLocation>
</comment>
<feature type="transmembrane region" description="Helical" evidence="7">
    <location>
        <begin position="90"/>
        <end position="123"/>
    </location>
</feature>
<feature type="transmembrane region" description="Helical" evidence="7">
    <location>
        <begin position="51"/>
        <end position="70"/>
    </location>
</feature>
<feature type="transmembrane region" description="Helical" evidence="7">
    <location>
        <begin position="5"/>
        <end position="21"/>
    </location>
</feature>
<keyword evidence="2" id="KW-0813">Transport</keyword>
<keyword evidence="4" id="KW-0677">Repeat</keyword>
<feature type="domain" description="RCK C-terminal" evidence="8">
    <location>
        <begin position="205"/>
        <end position="290"/>
    </location>
</feature>
<feature type="transmembrane region" description="Helical" evidence="7">
    <location>
        <begin position="568"/>
        <end position="588"/>
    </location>
</feature>
<evidence type="ECO:0000256" key="2">
    <source>
        <dbReference type="ARBA" id="ARBA00022448"/>
    </source>
</evidence>
<evidence type="ECO:0000259" key="8">
    <source>
        <dbReference type="PROSITE" id="PS51202"/>
    </source>
</evidence>
<dbReference type="AlphaFoldDB" id="A0A1I6HGC5"/>
<evidence type="ECO:0000313" key="9">
    <source>
        <dbReference type="EMBL" id="SFR53522.1"/>
    </source>
</evidence>
<feature type="transmembrane region" description="Helical" evidence="7">
    <location>
        <begin position="529"/>
        <end position="547"/>
    </location>
</feature>
<keyword evidence="3 7" id="KW-0812">Transmembrane</keyword>
<dbReference type="InterPro" id="IPR006037">
    <property type="entry name" value="RCK_C"/>
</dbReference>
<feature type="transmembrane region" description="Helical" evidence="7">
    <location>
        <begin position="445"/>
        <end position="463"/>
    </location>
</feature>
<dbReference type="Pfam" id="PF03600">
    <property type="entry name" value="CitMHS"/>
    <property type="match status" value="1"/>
</dbReference>
<reference evidence="10" key="1">
    <citation type="submission" date="2016-10" db="EMBL/GenBank/DDBJ databases">
        <authorList>
            <person name="Varghese N."/>
            <person name="Submissions S."/>
        </authorList>
    </citation>
    <scope>NUCLEOTIDE SEQUENCE [LARGE SCALE GENOMIC DNA]</scope>
    <source>
        <strain evidence="10">CGMCC 1.7285</strain>
    </source>
</reference>
<evidence type="ECO:0000256" key="4">
    <source>
        <dbReference type="ARBA" id="ARBA00022737"/>
    </source>
</evidence>
<dbReference type="SUPFAM" id="SSF116726">
    <property type="entry name" value="TrkA C-terminal domain-like"/>
    <property type="match status" value="2"/>
</dbReference>
<dbReference type="InterPro" id="IPR004680">
    <property type="entry name" value="Cit_transptr-like_dom"/>
</dbReference>
<feature type="transmembrane region" description="Helical" evidence="7">
    <location>
        <begin position="171"/>
        <end position="193"/>
    </location>
</feature>
<feature type="transmembrane region" description="Helical" evidence="7">
    <location>
        <begin position="135"/>
        <end position="159"/>
    </location>
</feature>
<dbReference type="Pfam" id="PF02080">
    <property type="entry name" value="TrkA_C"/>
    <property type="match status" value="1"/>
</dbReference>
<dbReference type="PANTHER" id="PTHR43652">
    <property type="entry name" value="BASIC AMINO ACID ANTIPORTER YFCC-RELATED"/>
    <property type="match status" value="1"/>
</dbReference>
<evidence type="ECO:0000256" key="3">
    <source>
        <dbReference type="ARBA" id="ARBA00022692"/>
    </source>
</evidence>